<dbReference type="Pfam" id="PF25469">
    <property type="entry name" value="WHD_NWD1"/>
    <property type="match status" value="1"/>
</dbReference>
<evidence type="ECO:0000256" key="1">
    <source>
        <dbReference type="ARBA" id="ARBA00022574"/>
    </source>
</evidence>
<accession>A0AAQ4EBM0</accession>
<evidence type="ECO:0000259" key="5">
    <source>
        <dbReference type="Pfam" id="PF25469"/>
    </source>
</evidence>
<dbReference type="Pfam" id="PF00400">
    <property type="entry name" value="WD40"/>
    <property type="match status" value="3"/>
</dbReference>
<dbReference type="InterPro" id="IPR011047">
    <property type="entry name" value="Quinoprotein_ADH-like_sf"/>
</dbReference>
<dbReference type="InterPro" id="IPR020472">
    <property type="entry name" value="WD40_PAC1"/>
</dbReference>
<protein>
    <recommendedName>
        <fullName evidence="5">NWD1/2-like winged helix-turn-helix domain-containing protein</fullName>
    </recommendedName>
</protein>
<keyword evidence="1 3" id="KW-0853">WD repeat</keyword>
<dbReference type="PROSITE" id="PS50294">
    <property type="entry name" value="WD_REPEATS_REGION"/>
    <property type="match status" value="3"/>
</dbReference>
<dbReference type="PROSITE" id="PS00678">
    <property type="entry name" value="WD_REPEATS_1"/>
    <property type="match status" value="3"/>
</dbReference>
<name>A0AAQ4EBM0_AMBAM</name>
<dbReference type="PANTHER" id="PTHR19848:SF8">
    <property type="entry name" value="F-BOX AND WD REPEAT DOMAIN CONTAINING 7"/>
    <property type="match status" value="1"/>
</dbReference>
<comment type="caution">
    <text evidence="6">The sequence shown here is derived from an EMBL/GenBank/DDBJ whole genome shotgun (WGS) entry which is preliminary data.</text>
</comment>
<feature type="repeat" description="WD" evidence="3">
    <location>
        <begin position="370"/>
        <end position="411"/>
    </location>
</feature>
<evidence type="ECO:0000256" key="3">
    <source>
        <dbReference type="PROSITE-ProRule" id="PRU00221"/>
    </source>
</evidence>
<dbReference type="AlphaFoldDB" id="A0AAQ4EBM0"/>
<evidence type="ECO:0000313" key="6">
    <source>
        <dbReference type="EMBL" id="KAK8772126.1"/>
    </source>
</evidence>
<organism evidence="6 7">
    <name type="scientific">Amblyomma americanum</name>
    <name type="common">Lone star tick</name>
    <dbReference type="NCBI Taxonomy" id="6943"/>
    <lineage>
        <taxon>Eukaryota</taxon>
        <taxon>Metazoa</taxon>
        <taxon>Ecdysozoa</taxon>
        <taxon>Arthropoda</taxon>
        <taxon>Chelicerata</taxon>
        <taxon>Arachnida</taxon>
        <taxon>Acari</taxon>
        <taxon>Parasitiformes</taxon>
        <taxon>Ixodida</taxon>
        <taxon>Ixodoidea</taxon>
        <taxon>Ixodidae</taxon>
        <taxon>Amblyomminae</taxon>
        <taxon>Amblyomma</taxon>
    </lineage>
</organism>
<keyword evidence="7" id="KW-1185">Reference proteome</keyword>
<dbReference type="InterPro" id="IPR015943">
    <property type="entry name" value="WD40/YVTN_repeat-like_dom_sf"/>
</dbReference>
<evidence type="ECO:0000256" key="2">
    <source>
        <dbReference type="ARBA" id="ARBA00022737"/>
    </source>
</evidence>
<dbReference type="Gene3D" id="2.130.10.10">
    <property type="entry name" value="YVTN repeat-like/Quinoprotein amine dehydrogenase"/>
    <property type="match status" value="2"/>
</dbReference>
<dbReference type="CDD" id="cd00200">
    <property type="entry name" value="WD40"/>
    <property type="match status" value="1"/>
</dbReference>
<dbReference type="SMART" id="SM00320">
    <property type="entry name" value="WD40"/>
    <property type="match status" value="6"/>
</dbReference>
<evidence type="ECO:0000256" key="4">
    <source>
        <dbReference type="SAM" id="MobiDB-lite"/>
    </source>
</evidence>
<dbReference type="InterPro" id="IPR057588">
    <property type="entry name" value="NWD1/2-like_WH"/>
</dbReference>
<feature type="region of interest" description="Disordered" evidence="4">
    <location>
        <begin position="703"/>
        <end position="733"/>
    </location>
</feature>
<dbReference type="EMBL" id="JARKHS020018779">
    <property type="protein sequence ID" value="KAK8772126.1"/>
    <property type="molecule type" value="Genomic_DNA"/>
</dbReference>
<proteinExistence type="predicted"/>
<sequence length="740" mass="79574">MRWASYEVLDGELHVPADTGAFVSRSLERIERQFGLAPVKKIASYLTCTSYGLREPEVIELLSSTECDGTELAAVSWLAFKKELDGNSKVLADLVSQASSWCSQAKTPLLVPLTSWLSLALPPQVLSLTLSAPIRQLVAAPDSQHVFCATEADDKLVSVYHLTSKKLVRQMSGAYTSSDCTVCIWCLETFTLLNTLSLPAAVERLSISGDSTFLLLGCADQCVRVRSLTTGSDVHCLQGYAGRVSALAFARDNCRCVLGTRDGKAFIFDVHSARLVQTLTAHPDSAVVAIQEHQSKIVSVFVTSDSRRVLSVDAQGLHRLWTADSATQLIACAKTSKQVTLHANVVFTVGGKSDNSLKYWPVFETDSEKTVSHSDAILCYTVTYDCQIIVTGSQDMSLKVWEVATAKLTQVLVGHEGPVTCVAVAPFRGSLAVSGSQDCNLIVWDVTTGSDRFVLRGHTEAIRAAKLTLDGSVAVSSSDDNTLQLWNTQNGHRVASFDLHATVLAVTTSLNTGHLVVQLASSTLVPMLRLLNNPGKGLMLDLPPGTPVGDEPKTLGGHPLRGVVPKRVLLRGNLKREQSFDSFYWDLRAQSPKHETSVDDFRAGKPLSPFGSREHLQLTGGAAVWNGGLGRGPRSAAAPHAGGAADLGLQPKPKLPKHKILKKQQSMFACFPEFTQQTPPTLLSPVAPKELVEKKELAKSGRATAVLLPRTNSVEEAPEPAARDPGPENTVTGSAVCALM</sequence>
<dbReference type="PRINTS" id="PR00320">
    <property type="entry name" value="GPROTEINBRPT"/>
</dbReference>
<evidence type="ECO:0000313" key="7">
    <source>
        <dbReference type="Proteomes" id="UP001321473"/>
    </source>
</evidence>
<keyword evidence="2" id="KW-0677">Repeat</keyword>
<dbReference type="InterPro" id="IPR001680">
    <property type="entry name" value="WD40_rpt"/>
</dbReference>
<dbReference type="Proteomes" id="UP001321473">
    <property type="component" value="Unassembled WGS sequence"/>
</dbReference>
<dbReference type="PROSITE" id="PS50082">
    <property type="entry name" value="WD_REPEATS_2"/>
    <property type="match status" value="3"/>
</dbReference>
<dbReference type="SUPFAM" id="SSF50998">
    <property type="entry name" value="Quinoprotein alcohol dehydrogenase-like"/>
    <property type="match status" value="1"/>
</dbReference>
<feature type="repeat" description="WD" evidence="3">
    <location>
        <begin position="455"/>
        <end position="496"/>
    </location>
</feature>
<feature type="repeat" description="WD" evidence="3">
    <location>
        <begin position="412"/>
        <end position="454"/>
    </location>
</feature>
<dbReference type="InterPro" id="IPR019775">
    <property type="entry name" value="WD40_repeat_CS"/>
</dbReference>
<gene>
    <name evidence="6" type="ORF">V5799_024631</name>
</gene>
<feature type="region of interest" description="Disordered" evidence="4">
    <location>
        <begin position="633"/>
        <end position="652"/>
    </location>
</feature>
<feature type="domain" description="NWD1/2-like winged helix-turn-helix" evidence="5">
    <location>
        <begin position="24"/>
        <end position="67"/>
    </location>
</feature>
<reference evidence="6 7" key="1">
    <citation type="journal article" date="2023" name="Arcadia Sci">
        <title>De novo assembly of a long-read Amblyomma americanum tick genome.</title>
        <authorList>
            <person name="Chou S."/>
            <person name="Poskanzer K.E."/>
            <person name="Rollins M."/>
            <person name="Thuy-Boun P.S."/>
        </authorList>
    </citation>
    <scope>NUCLEOTIDE SEQUENCE [LARGE SCALE GENOMIC DNA]</scope>
    <source>
        <strain evidence="6">F_SG_1</strain>
        <tissue evidence="6">Salivary glands</tissue>
    </source>
</reference>
<dbReference type="PANTHER" id="PTHR19848">
    <property type="entry name" value="WD40 REPEAT PROTEIN"/>
    <property type="match status" value="1"/>
</dbReference>